<accession>A0A0P9LEB5</accession>
<dbReference type="PROSITE" id="PS01124">
    <property type="entry name" value="HTH_ARAC_FAMILY_2"/>
    <property type="match status" value="1"/>
</dbReference>
<evidence type="ECO:0000313" key="6">
    <source>
        <dbReference type="Proteomes" id="UP000050425"/>
    </source>
</evidence>
<dbReference type="Pfam" id="PF06719">
    <property type="entry name" value="AraC_N"/>
    <property type="match status" value="1"/>
</dbReference>
<dbReference type="AlphaFoldDB" id="A0A0P9LEB5"/>
<reference evidence="5 6" key="1">
    <citation type="submission" date="2015-09" db="EMBL/GenBank/DDBJ databases">
        <title>Genome announcement of multiple Pseudomonas syringae strains.</title>
        <authorList>
            <person name="Thakur S."/>
            <person name="Wang P.W."/>
            <person name="Gong Y."/>
            <person name="Weir B.S."/>
            <person name="Guttman D.S."/>
        </authorList>
    </citation>
    <scope>NUCLEOTIDE SEQUENCE [LARGE SCALE GENOMIC DNA]</scope>
    <source>
        <strain evidence="5 6">ICMP4303</strain>
    </source>
</reference>
<dbReference type="EMBL" id="LJPT01000018">
    <property type="protein sequence ID" value="KPW52060.1"/>
    <property type="molecule type" value="Genomic_DNA"/>
</dbReference>
<dbReference type="PROSITE" id="PS00041">
    <property type="entry name" value="HTH_ARAC_FAMILY_1"/>
    <property type="match status" value="1"/>
</dbReference>
<dbReference type="GO" id="GO:0043565">
    <property type="term" value="F:sequence-specific DNA binding"/>
    <property type="evidence" value="ECO:0007669"/>
    <property type="project" value="InterPro"/>
</dbReference>
<proteinExistence type="predicted"/>
<dbReference type="Proteomes" id="UP000050425">
    <property type="component" value="Unassembled WGS sequence"/>
</dbReference>
<evidence type="ECO:0000256" key="2">
    <source>
        <dbReference type="ARBA" id="ARBA00023125"/>
    </source>
</evidence>
<feature type="domain" description="HTH araC/xylS-type" evidence="4">
    <location>
        <begin position="248"/>
        <end position="346"/>
    </location>
</feature>
<dbReference type="PANTHER" id="PTHR43436:SF1">
    <property type="entry name" value="TRANSCRIPTIONAL REGULATORY PROTEIN"/>
    <property type="match status" value="1"/>
</dbReference>
<evidence type="ECO:0000313" key="5">
    <source>
        <dbReference type="EMBL" id="KPW52060.1"/>
    </source>
</evidence>
<dbReference type="Gene3D" id="1.10.10.60">
    <property type="entry name" value="Homeodomain-like"/>
    <property type="match status" value="1"/>
</dbReference>
<keyword evidence="3" id="KW-0804">Transcription</keyword>
<dbReference type="SUPFAM" id="SSF46689">
    <property type="entry name" value="Homeodomain-like"/>
    <property type="match status" value="2"/>
</dbReference>
<evidence type="ECO:0000256" key="3">
    <source>
        <dbReference type="ARBA" id="ARBA00023163"/>
    </source>
</evidence>
<dbReference type="InterPro" id="IPR018060">
    <property type="entry name" value="HTH_AraC"/>
</dbReference>
<gene>
    <name evidence="5" type="ORF">ALO88_05118</name>
</gene>
<keyword evidence="1" id="KW-0805">Transcription regulation</keyword>
<dbReference type="PANTHER" id="PTHR43436">
    <property type="entry name" value="ARAC-FAMILY TRANSCRIPTIONAL REGULATOR"/>
    <property type="match status" value="1"/>
</dbReference>
<sequence>MSFAQSCRCTCAEHALSADSNIRLKGAHVMTSSSISQFGLNPVHSLTSRAPAEPDERLQALKRLIGKVTPQIGLNDVCKTSIPDLTFYRMDKLATPTYCIYEPCVAIILQGAKEITFGEQACEFAQGSFFVTSVDIPTLARVTAASEQTPYLSIVLKLDLSMLNDVIQTQAPLKQEATPEARGFASGMASSEMLDAFARLSALTGQPLEAGLMSDLIKREICVRLLLSCAGQWLRSVTRDGYRDKGIVRAIEWLKLHYDEPLHVAQLAQLSGMASSTLHHNFRKLTGTSPVQYQKSLRLQAARSLMLTERVDVNTAALRVGYESVAQFSREYARRFGAPPSRDIKYAREAGGRHD</sequence>
<dbReference type="GO" id="GO:0009893">
    <property type="term" value="P:positive regulation of metabolic process"/>
    <property type="evidence" value="ECO:0007669"/>
    <property type="project" value="UniProtKB-ARBA"/>
</dbReference>
<dbReference type="Pfam" id="PF12833">
    <property type="entry name" value="HTH_18"/>
    <property type="match status" value="1"/>
</dbReference>
<organism evidence="5 6">
    <name type="scientific">Pseudomonas syringae pv. antirrhini</name>
    <dbReference type="NCBI Taxonomy" id="251702"/>
    <lineage>
        <taxon>Bacteria</taxon>
        <taxon>Pseudomonadati</taxon>
        <taxon>Pseudomonadota</taxon>
        <taxon>Gammaproteobacteria</taxon>
        <taxon>Pseudomonadales</taxon>
        <taxon>Pseudomonadaceae</taxon>
        <taxon>Pseudomonas</taxon>
    </lineage>
</organism>
<dbReference type="InterPro" id="IPR009057">
    <property type="entry name" value="Homeodomain-like_sf"/>
</dbReference>
<comment type="caution">
    <text evidence="5">The sequence shown here is derived from an EMBL/GenBank/DDBJ whole genome shotgun (WGS) entry which is preliminary data.</text>
</comment>
<keyword evidence="2" id="KW-0238">DNA-binding</keyword>
<dbReference type="InterPro" id="IPR009594">
    <property type="entry name" value="Tscrpt_reg_HTH_AraC_N"/>
</dbReference>
<name>A0A0P9LEB5_9PSED</name>
<evidence type="ECO:0000259" key="4">
    <source>
        <dbReference type="PROSITE" id="PS01124"/>
    </source>
</evidence>
<dbReference type="SMART" id="SM00342">
    <property type="entry name" value="HTH_ARAC"/>
    <property type="match status" value="1"/>
</dbReference>
<protein>
    <submittedName>
        <fullName evidence="5">Transcriptional regulator, AraC family</fullName>
    </submittedName>
</protein>
<dbReference type="PATRIC" id="fig|251702.3.peg.3500"/>
<dbReference type="InterPro" id="IPR018062">
    <property type="entry name" value="HTH_AraC-typ_CS"/>
</dbReference>
<evidence type="ECO:0000256" key="1">
    <source>
        <dbReference type="ARBA" id="ARBA00023015"/>
    </source>
</evidence>
<dbReference type="GO" id="GO:0003700">
    <property type="term" value="F:DNA-binding transcription factor activity"/>
    <property type="evidence" value="ECO:0007669"/>
    <property type="project" value="InterPro"/>
</dbReference>